<sequence>MLQNFYQSLPSDLSQEVFETLAGNGNVKIERIISKGHSTPAGEWYDQTQYEWVMLLKGEAQLEFEQGRLLTLKPGDYLTIAPHEKHRVASTCIQGETLWLAVFYDALV</sequence>
<dbReference type="InterPro" id="IPR011051">
    <property type="entry name" value="RmlC_Cupin_sf"/>
</dbReference>
<feature type="domain" description="Cupin type-2" evidence="1">
    <location>
        <begin position="45"/>
        <end position="91"/>
    </location>
</feature>
<dbReference type="AlphaFoldDB" id="A0AAE4Q2B6"/>
<proteinExistence type="predicted"/>
<dbReference type="InterPro" id="IPR014710">
    <property type="entry name" value="RmlC-like_jellyroll"/>
</dbReference>
<dbReference type="Proteomes" id="UP001187859">
    <property type="component" value="Unassembled WGS sequence"/>
</dbReference>
<protein>
    <submittedName>
        <fullName evidence="2">Cupin domain-containing protein</fullName>
    </submittedName>
</protein>
<dbReference type="EMBL" id="JASGOQ010000001">
    <property type="protein sequence ID" value="MDV5391473.1"/>
    <property type="molecule type" value="Genomic_DNA"/>
</dbReference>
<evidence type="ECO:0000313" key="2">
    <source>
        <dbReference type="EMBL" id="MDV5391473.1"/>
    </source>
</evidence>
<reference evidence="2" key="1">
    <citation type="submission" date="2023-05" db="EMBL/GenBank/DDBJ databases">
        <title>Colonisation of extended spectrum b-lactamase- and carbapenemase-producing bacteria on hospital surfaces from low- and middle-income countries.</title>
        <authorList>
            <person name="Nieto-Rosado M."/>
            <person name="Sands K."/>
            <person name="Iregbu K."/>
            <person name="Zahra R."/>
            <person name="Mazarati J.B."/>
            <person name="Mehtar S."/>
            <person name="Barnards-Group B."/>
            <person name="Walsh T.R."/>
        </authorList>
    </citation>
    <scope>NUCLEOTIDE SEQUENCE</scope>
    <source>
        <strain evidence="2">PP-E493</strain>
    </source>
</reference>
<accession>A0AAE4Q2B6</accession>
<dbReference type="Pfam" id="PF07883">
    <property type="entry name" value="Cupin_2"/>
    <property type="match status" value="1"/>
</dbReference>
<evidence type="ECO:0000313" key="3">
    <source>
        <dbReference type="Proteomes" id="UP001187859"/>
    </source>
</evidence>
<evidence type="ECO:0000259" key="1">
    <source>
        <dbReference type="Pfam" id="PF07883"/>
    </source>
</evidence>
<dbReference type="SUPFAM" id="SSF51182">
    <property type="entry name" value="RmlC-like cupins"/>
    <property type="match status" value="1"/>
</dbReference>
<gene>
    <name evidence="2" type="ORF">QM089_14750</name>
</gene>
<organism evidence="2 3">
    <name type="scientific">Shewanella xiamenensis</name>
    <dbReference type="NCBI Taxonomy" id="332186"/>
    <lineage>
        <taxon>Bacteria</taxon>
        <taxon>Pseudomonadati</taxon>
        <taxon>Pseudomonadota</taxon>
        <taxon>Gammaproteobacteria</taxon>
        <taxon>Alteromonadales</taxon>
        <taxon>Shewanellaceae</taxon>
        <taxon>Shewanella</taxon>
    </lineage>
</organism>
<name>A0AAE4Q2B6_9GAMM</name>
<dbReference type="RefSeq" id="WP_037427811.1">
    <property type="nucleotide sequence ID" value="NZ_JAOCID010000019.1"/>
</dbReference>
<dbReference type="InterPro" id="IPR013096">
    <property type="entry name" value="Cupin_2"/>
</dbReference>
<comment type="caution">
    <text evidence="2">The sequence shown here is derived from an EMBL/GenBank/DDBJ whole genome shotgun (WGS) entry which is preliminary data.</text>
</comment>
<dbReference type="Gene3D" id="2.60.120.10">
    <property type="entry name" value="Jelly Rolls"/>
    <property type="match status" value="1"/>
</dbReference>
<dbReference type="CDD" id="cd06981">
    <property type="entry name" value="cupin_reut_a1446"/>
    <property type="match status" value="1"/>
</dbReference>